<dbReference type="PANTHER" id="PTHR10500:SF7">
    <property type="entry name" value="BETA-MICROSEMINOPROTEIN"/>
    <property type="match status" value="1"/>
</dbReference>
<dbReference type="Proteomes" id="UP000579812">
    <property type="component" value="Unassembled WGS sequence"/>
</dbReference>
<dbReference type="PANTHER" id="PTHR10500">
    <property type="entry name" value="BETA-MICROSEMINOPROTEIN"/>
    <property type="match status" value="1"/>
</dbReference>
<dbReference type="Gene3D" id="2.60.40.1900">
    <property type="entry name" value="Beta-microseminoprotein (PSP94) domain"/>
    <property type="match status" value="1"/>
</dbReference>
<proteinExistence type="inferred from homology"/>
<dbReference type="EMBL" id="JAAMOB010000008">
    <property type="protein sequence ID" value="KAF4109633.1"/>
    <property type="molecule type" value="Genomic_DNA"/>
</dbReference>
<comment type="subcellular location">
    <subcellularLocation>
        <location evidence="1">Secreted</location>
    </subcellularLocation>
</comment>
<name>A0A7J6CSX5_9TELE</name>
<dbReference type="InterPro" id="IPR008735">
    <property type="entry name" value="PSP94"/>
</dbReference>
<protein>
    <recommendedName>
        <fullName evidence="7">Beta-microseminoprotein</fullName>
    </recommendedName>
</protein>
<organism evidence="5 6">
    <name type="scientific">Onychostoma macrolepis</name>
    <dbReference type="NCBI Taxonomy" id="369639"/>
    <lineage>
        <taxon>Eukaryota</taxon>
        <taxon>Metazoa</taxon>
        <taxon>Chordata</taxon>
        <taxon>Craniata</taxon>
        <taxon>Vertebrata</taxon>
        <taxon>Euteleostomi</taxon>
        <taxon>Actinopterygii</taxon>
        <taxon>Neopterygii</taxon>
        <taxon>Teleostei</taxon>
        <taxon>Ostariophysi</taxon>
        <taxon>Cypriniformes</taxon>
        <taxon>Cyprinidae</taxon>
        <taxon>Acrossocheilinae</taxon>
        <taxon>Onychostoma</taxon>
    </lineage>
</organism>
<evidence type="ECO:0000256" key="1">
    <source>
        <dbReference type="ARBA" id="ARBA00004613"/>
    </source>
</evidence>
<evidence type="ECO:0000256" key="2">
    <source>
        <dbReference type="ARBA" id="ARBA00010352"/>
    </source>
</evidence>
<comment type="caution">
    <text evidence="5">The sequence shown here is derived from an EMBL/GenBank/DDBJ whole genome shotgun (WGS) entry which is preliminary data.</text>
</comment>
<dbReference type="GO" id="GO:0005576">
    <property type="term" value="C:extracellular region"/>
    <property type="evidence" value="ECO:0007669"/>
    <property type="project" value="UniProtKB-SubCell"/>
</dbReference>
<evidence type="ECO:0000256" key="3">
    <source>
        <dbReference type="ARBA" id="ARBA00022525"/>
    </source>
</evidence>
<accession>A0A7J6CSX5</accession>
<comment type="similarity">
    <text evidence="2">Belongs to the beta-microseminoprotein family.</text>
</comment>
<evidence type="ECO:0000313" key="6">
    <source>
        <dbReference type="Proteomes" id="UP000579812"/>
    </source>
</evidence>
<dbReference type="AlphaFoldDB" id="A0A7J6CSX5"/>
<gene>
    <name evidence="5" type="ORF">G5714_008885</name>
</gene>
<reference evidence="5 6" key="1">
    <citation type="submission" date="2020-04" db="EMBL/GenBank/DDBJ databases">
        <title>Chromosome-level genome assembly of a cyprinid fish Onychostoma macrolepis by integration of Nanopore Sequencing, Bionano and Hi-C technology.</title>
        <authorList>
            <person name="Wang D."/>
        </authorList>
    </citation>
    <scope>NUCLEOTIDE SEQUENCE [LARGE SCALE GENOMIC DNA]</scope>
    <source>
        <strain evidence="5">SWU-2019</strain>
        <tissue evidence="5">Muscle</tissue>
    </source>
</reference>
<evidence type="ECO:0008006" key="7">
    <source>
        <dbReference type="Google" id="ProtNLM"/>
    </source>
</evidence>
<evidence type="ECO:0000313" key="5">
    <source>
        <dbReference type="EMBL" id="KAF4109633.1"/>
    </source>
</evidence>
<keyword evidence="3" id="KW-0964">Secreted</keyword>
<keyword evidence="6" id="KW-1185">Reference proteome</keyword>
<dbReference type="Pfam" id="PF05825">
    <property type="entry name" value="PSP94"/>
    <property type="match status" value="1"/>
</dbReference>
<keyword evidence="4" id="KW-1015">Disulfide bond</keyword>
<evidence type="ECO:0000256" key="4">
    <source>
        <dbReference type="ARBA" id="ARBA00023157"/>
    </source>
</evidence>
<sequence>MTAFLQTSICAKLAKITSLALVLVFCAFVSLSESACFLKGLNLGADHCVDGYDNSKHPMGSTWTNGRCVRCTCSPTSMKCCDMMGRATVKTKGCIVKYDYKTCTFDVFHPKKPTIHCAYSAVGK</sequence>